<protein>
    <submittedName>
        <fullName evidence="2">Uncharacterized protein</fullName>
    </submittedName>
</protein>
<dbReference type="AlphaFoldDB" id="A0A6A3X600"/>
<evidence type="ECO:0000256" key="1">
    <source>
        <dbReference type="SAM" id="Coils"/>
    </source>
</evidence>
<gene>
    <name evidence="2" type="ORF">PF005_g17119</name>
</gene>
<keyword evidence="3" id="KW-1185">Reference proteome</keyword>
<dbReference type="EMBL" id="QXGB01001162">
    <property type="protein sequence ID" value="KAE9195838.1"/>
    <property type="molecule type" value="Genomic_DNA"/>
</dbReference>
<evidence type="ECO:0000313" key="3">
    <source>
        <dbReference type="Proteomes" id="UP000433483"/>
    </source>
</evidence>
<reference evidence="2 3" key="1">
    <citation type="submission" date="2018-08" db="EMBL/GenBank/DDBJ databases">
        <title>Genomic investigation of the strawberry pathogen Phytophthora fragariae indicates pathogenicity is determined by transcriptional variation in three key races.</title>
        <authorList>
            <person name="Adams T.M."/>
            <person name="Armitage A.D."/>
            <person name="Sobczyk M.K."/>
            <person name="Bates H.J."/>
            <person name="Dunwell J.M."/>
            <person name="Nellist C.F."/>
            <person name="Harrison R.J."/>
        </authorList>
    </citation>
    <scope>NUCLEOTIDE SEQUENCE [LARGE SCALE GENOMIC DNA]</scope>
    <source>
        <strain evidence="2 3">NOV-27</strain>
    </source>
</reference>
<evidence type="ECO:0000313" key="2">
    <source>
        <dbReference type="EMBL" id="KAE9195838.1"/>
    </source>
</evidence>
<comment type="caution">
    <text evidence="2">The sequence shown here is derived from an EMBL/GenBank/DDBJ whole genome shotgun (WGS) entry which is preliminary data.</text>
</comment>
<proteinExistence type="predicted"/>
<feature type="coiled-coil region" evidence="1">
    <location>
        <begin position="51"/>
        <end position="94"/>
    </location>
</feature>
<accession>A0A6A3X600</accession>
<name>A0A6A3X600_9STRA</name>
<organism evidence="2 3">
    <name type="scientific">Phytophthora fragariae</name>
    <dbReference type="NCBI Taxonomy" id="53985"/>
    <lineage>
        <taxon>Eukaryota</taxon>
        <taxon>Sar</taxon>
        <taxon>Stramenopiles</taxon>
        <taxon>Oomycota</taxon>
        <taxon>Peronosporomycetes</taxon>
        <taxon>Peronosporales</taxon>
        <taxon>Peronosporaceae</taxon>
        <taxon>Phytophthora</taxon>
    </lineage>
</organism>
<keyword evidence="1" id="KW-0175">Coiled coil</keyword>
<dbReference type="Proteomes" id="UP000433483">
    <property type="component" value="Unassembled WGS sequence"/>
</dbReference>
<sequence>MSERVAMMELLGRGFEEKDERSSFSDWSFVHEGASKTMQKAAIASGAVPPAKAAQTLAETAKAQAEALEAEAHVVQAQAKAARALVEAAQAQAEGA</sequence>